<protein>
    <recommendedName>
        <fullName evidence="2">SET domain-containing protein</fullName>
    </recommendedName>
</protein>
<proteinExistence type="predicted"/>
<dbReference type="SUPFAM" id="SSF82199">
    <property type="entry name" value="SET domain"/>
    <property type="match status" value="1"/>
</dbReference>
<feature type="compositionally biased region" description="Low complexity" evidence="1">
    <location>
        <begin position="65"/>
        <end position="84"/>
    </location>
</feature>
<dbReference type="Gene3D" id="2.170.270.10">
    <property type="entry name" value="SET domain"/>
    <property type="match status" value="1"/>
</dbReference>
<sequence length="369" mass="40505">MSTPTSVDKLGHRAQRPPDQADTNPRSPYNKALPDEAHNKQVFNNDSVPASGPDASESPAGPVFSPSISHTSDTSSTSSPLSSSFENNPREDSSSSSNYDSESSTEGAEARSKKIADYVTVGEQIAWRKDENEDAPKGTSLMDFENKIPDYSVSAEKDKRLEDTHTATITTGSRHTPRSIDTCLGSGWGPGDALPNRTFANEYIRVAKSPLQGYGAFAATDIKEGTRILLEEPLLRVNGLGKLRAEHALLDGEKRAIYDGLVGYHKHEACPVLQKWSANQFDLAAGCNGVFAIASNFNHACKSQRNTHYYWDYRREAMTFMAIKDIKQGDEVLISYCDYRHMLKAVYGFVCHCGGCDHQAADLAPKVRF</sequence>
<feature type="region of interest" description="Disordered" evidence="1">
    <location>
        <begin position="1"/>
        <end position="113"/>
    </location>
</feature>
<dbReference type="InterPro" id="IPR053185">
    <property type="entry name" value="SET_domain_protein"/>
</dbReference>
<dbReference type="Proteomes" id="UP001265746">
    <property type="component" value="Unassembled WGS sequence"/>
</dbReference>
<keyword evidence="4" id="KW-1185">Reference proteome</keyword>
<dbReference type="PROSITE" id="PS50280">
    <property type="entry name" value="SET"/>
    <property type="match status" value="1"/>
</dbReference>
<evidence type="ECO:0000313" key="3">
    <source>
        <dbReference type="EMBL" id="KAK2598310.1"/>
    </source>
</evidence>
<evidence type="ECO:0000259" key="2">
    <source>
        <dbReference type="PROSITE" id="PS50280"/>
    </source>
</evidence>
<dbReference type="PANTHER" id="PTHR47332">
    <property type="entry name" value="SET DOMAIN-CONTAINING PROTEIN 5"/>
    <property type="match status" value="1"/>
</dbReference>
<dbReference type="InterPro" id="IPR046341">
    <property type="entry name" value="SET_dom_sf"/>
</dbReference>
<dbReference type="Pfam" id="PF00856">
    <property type="entry name" value="SET"/>
    <property type="match status" value="1"/>
</dbReference>
<dbReference type="CDD" id="cd20071">
    <property type="entry name" value="SET_SMYD"/>
    <property type="match status" value="1"/>
</dbReference>
<gene>
    <name evidence="3" type="ORF">N8I77_011733</name>
</gene>
<dbReference type="InterPro" id="IPR001214">
    <property type="entry name" value="SET_dom"/>
</dbReference>
<evidence type="ECO:0000256" key="1">
    <source>
        <dbReference type="SAM" id="MobiDB-lite"/>
    </source>
</evidence>
<evidence type="ECO:0000313" key="4">
    <source>
        <dbReference type="Proteomes" id="UP001265746"/>
    </source>
</evidence>
<organism evidence="3 4">
    <name type="scientific">Phomopsis amygdali</name>
    <name type="common">Fusicoccum amygdali</name>
    <dbReference type="NCBI Taxonomy" id="1214568"/>
    <lineage>
        <taxon>Eukaryota</taxon>
        <taxon>Fungi</taxon>
        <taxon>Dikarya</taxon>
        <taxon>Ascomycota</taxon>
        <taxon>Pezizomycotina</taxon>
        <taxon>Sordariomycetes</taxon>
        <taxon>Sordariomycetidae</taxon>
        <taxon>Diaporthales</taxon>
        <taxon>Diaporthaceae</taxon>
        <taxon>Diaporthe</taxon>
    </lineage>
</organism>
<dbReference type="EMBL" id="JAUJFL010000008">
    <property type="protein sequence ID" value="KAK2598310.1"/>
    <property type="molecule type" value="Genomic_DNA"/>
</dbReference>
<accession>A0AAD9S399</accession>
<dbReference type="PANTHER" id="PTHR47332:SF4">
    <property type="entry name" value="SET DOMAIN-CONTAINING PROTEIN 5"/>
    <property type="match status" value="1"/>
</dbReference>
<reference evidence="3" key="1">
    <citation type="submission" date="2023-06" db="EMBL/GenBank/DDBJ databases">
        <authorList>
            <person name="Noh H."/>
        </authorList>
    </citation>
    <scope>NUCLEOTIDE SEQUENCE</scope>
    <source>
        <strain evidence="3">DUCC20226</strain>
    </source>
</reference>
<comment type="caution">
    <text evidence="3">The sequence shown here is derived from an EMBL/GenBank/DDBJ whole genome shotgun (WGS) entry which is preliminary data.</text>
</comment>
<name>A0AAD9S399_PHOAM</name>
<feature type="compositionally biased region" description="Low complexity" evidence="1">
    <location>
        <begin position="94"/>
        <end position="104"/>
    </location>
</feature>
<feature type="domain" description="SET" evidence="2">
    <location>
        <begin position="202"/>
        <end position="337"/>
    </location>
</feature>
<dbReference type="AlphaFoldDB" id="A0AAD9S399"/>